<name>A0A080WLW9_TRIRC</name>
<dbReference type="VEuPathDB" id="FungiDB:TERG_11958"/>
<protein>
    <submittedName>
        <fullName evidence="1">Uncharacterized protein</fullName>
    </submittedName>
</protein>
<accession>A0A080WLW9</accession>
<proteinExistence type="predicted"/>
<sequence length="257" mass="28253">MRRLYIHQAAAKAGADSRRDVERHQIIPLERCSLRSSHTFLPEHEHTIFSLSQTPALRATTPTMVSSSSMLKGPSRCLDTTMLRPIISHTAIGRSRKTLPLPFSSTSTLPTTPRGSLPLLLLLPCCCFSLRSLTASQTPPVDSGPRETSPVSRIVAQYRPGESPLIVRSNIVRPLETCTMRTRPRILFATLSLCVSRIHTEASFLLPPVSISCDLYLATFVDVLFDVPLPRRMASRPVLWIAATMAEGAAVPSTTIN</sequence>
<dbReference type="Proteomes" id="UP000008864">
    <property type="component" value="Unassembled WGS sequence"/>
</dbReference>
<dbReference type="RefSeq" id="XP_047605872.1">
    <property type="nucleotide sequence ID" value="XM_047750992.1"/>
</dbReference>
<keyword evidence="2" id="KW-1185">Reference proteome</keyword>
<dbReference type="AlphaFoldDB" id="A0A080WLW9"/>
<dbReference type="InParanoid" id="A0A080WLW9"/>
<evidence type="ECO:0000313" key="2">
    <source>
        <dbReference type="Proteomes" id="UP000008864"/>
    </source>
</evidence>
<dbReference type="HOGENOM" id="CLU_1082552_0_0_1"/>
<organism evidence="1 2">
    <name type="scientific">Trichophyton rubrum (strain ATCC MYA-4607 / CBS 118892)</name>
    <name type="common">Athlete's foot fungus</name>
    <dbReference type="NCBI Taxonomy" id="559305"/>
    <lineage>
        <taxon>Eukaryota</taxon>
        <taxon>Fungi</taxon>
        <taxon>Dikarya</taxon>
        <taxon>Ascomycota</taxon>
        <taxon>Pezizomycotina</taxon>
        <taxon>Eurotiomycetes</taxon>
        <taxon>Eurotiomycetidae</taxon>
        <taxon>Onygenales</taxon>
        <taxon>Arthrodermataceae</taxon>
        <taxon>Trichophyton</taxon>
    </lineage>
</organism>
<reference evidence="2" key="1">
    <citation type="journal article" date="2012" name="MBio">
        <title>Comparative genome analysis of Trichophyton rubrum and related dermatophytes reveals candidate genes involved in infection.</title>
        <authorList>
            <person name="Martinez D.A."/>
            <person name="Oliver B.G."/>
            <person name="Graeser Y."/>
            <person name="Goldberg J.M."/>
            <person name="Li W."/>
            <person name="Martinez-Rossi N.M."/>
            <person name="Monod M."/>
            <person name="Shelest E."/>
            <person name="Barton R.C."/>
            <person name="Birch E."/>
            <person name="Brakhage A.A."/>
            <person name="Chen Z."/>
            <person name="Gurr S.J."/>
            <person name="Heiman D."/>
            <person name="Heitman J."/>
            <person name="Kosti I."/>
            <person name="Rossi A."/>
            <person name="Saif S."/>
            <person name="Samalova M."/>
            <person name="Saunders C.W."/>
            <person name="Shea T."/>
            <person name="Summerbell R.C."/>
            <person name="Xu J."/>
            <person name="Young S."/>
            <person name="Zeng Q."/>
            <person name="Birren B.W."/>
            <person name="Cuomo C.A."/>
            <person name="White T.C."/>
        </authorList>
    </citation>
    <scope>NUCLEOTIDE SEQUENCE [LARGE SCALE GENOMIC DNA]</scope>
    <source>
        <strain evidence="2">ATCC MYA-4607 / CBS 118892</strain>
    </source>
</reference>
<evidence type="ECO:0000313" key="1">
    <source>
        <dbReference type="EMBL" id="KFL61115.1"/>
    </source>
</evidence>
<gene>
    <name evidence="1" type="ORF">TERG_11958</name>
</gene>
<dbReference type="EMBL" id="GG700650">
    <property type="protein sequence ID" value="KFL61115.1"/>
    <property type="molecule type" value="Genomic_DNA"/>
</dbReference>
<dbReference type="GeneID" id="71777290"/>